<reference evidence="4 5" key="1">
    <citation type="submission" date="2016-10" db="EMBL/GenBank/DDBJ databases">
        <authorList>
            <person name="de Groot N.N."/>
        </authorList>
    </citation>
    <scope>NUCLEOTIDE SEQUENCE [LARGE SCALE GENOMIC DNA]</scope>
    <source>
        <strain evidence="4 5">CPCC 202699</strain>
    </source>
</reference>
<comment type="subcellular location">
    <subcellularLocation>
        <location evidence="1">Membrane</location>
    </subcellularLocation>
</comment>
<evidence type="ECO:0000259" key="3">
    <source>
        <dbReference type="Pfam" id="PF00144"/>
    </source>
</evidence>
<evidence type="ECO:0000313" key="5">
    <source>
        <dbReference type="Proteomes" id="UP000199515"/>
    </source>
</evidence>
<dbReference type="Proteomes" id="UP000199515">
    <property type="component" value="Unassembled WGS sequence"/>
</dbReference>
<dbReference type="Gene3D" id="3.40.710.10">
    <property type="entry name" value="DD-peptidase/beta-lactamase superfamily"/>
    <property type="match status" value="1"/>
</dbReference>
<proteinExistence type="predicted"/>
<gene>
    <name evidence="4" type="ORF">SAMN05421504_102731</name>
</gene>
<keyword evidence="2" id="KW-0472">Membrane</keyword>
<feature type="domain" description="Beta-lactamase-related" evidence="3">
    <location>
        <begin position="12"/>
        <end position="305"/>
    </location>
</feature>
<dbReference type="SUPFAM" id="SSF56601">
    <property type="entry name" value="beta-lactamase/transpeptidase-like"/>
    <property type="match status" value="1"/>
</dbReference>
<dbReference type="STRING" id="589385.SAMN05421504_102731"/>
<dbReference type="AlphaFoldDB" id="A0A1H2ZYX4"/>
<dbReference type="InterPro" id="IPR050491">
    <property type="entry name" value="AmpC-like"/>
</dbReference>
<sequence>MIEPPQGFSGVIRVDRDGETVLAKAYGLAHRGHGVANTVDTRFAIASGTKGLTAVTVLSLIADGKLSLSTTARSVLGDDLPLIADDVTVEHLVSNRSGIGDYYDEEAEEEPVFNVALLDTTESYVPILDGYPTKFAAGTDFSYCNGGFVVLALIAERVSGVPFHDLVRERVCAPAGMHDTEFLRSDEPLGRMATGYVSENRSNLFDLPVRGSGDGGIYTTVADFHAFWQALFAGKLIPDVAEVMRPRTPETKHGKAGYALGFWRHRDDVVMLQGGDPGVSFRSVHDPARGITHTVVSNTYEGAWPTARQLEEEFATGP</sequence>
<keyword evidence="5" id="KW-1185">Reference proteome</keyword>
<dbReference type="OrthoDB" id="9809635at2"/>
<evidence type="ECO:0000313" key="4">
    <source>
        <dbReference type="EMBL" id="SDX22722.1"/>
    </source>
</evidence>
<dbReference type="Pfam" id="PF00144">
    <property type="entry name" value="Beta-lactamase"/>
    <property type="match status" value="1"/>
</dbReference>
<evidence type="ECO:0000256" key="1">
    <source>
        <dbReference type="ARBA" id="ARBA00004370"/>
    </source>
</evidence>
<accession>A0A1H2ZYX4</accession>
<dbReference type="PANTHER" id="PTHR46825:SF11">
    <property type="entry name" value="PENICILLIN-BINDING PROTEIN 4"/>
    <property type="match status" value="1"/>
</dbReference>
<dbReference type="InterPro" id="IPR012338">
    <property type="entry name" value="Beta-lactam/transpept-like"/>
</dbReference>
<name>A0A1H2ZYX4_9PSEU</name>
<organism evidence="4 5">
    <name type="scientific">Amycolatopsis xylanica</name>
    <dbReference type="NCBI Taxonomy" id="589385"/>
    <lineage>
        <taxon>Bacteria</taxon>
        <taxon>Bacillati</taxon>
        <taxon>Actinomycetota</taxon>
        <taxon>Actinomycetes</taxon>
        <taxon>Pseudonocardiales</taxon>
        <taxon>Pseudonocardiaceae</taxon>
        <taxon>Amycolatopsis</taxon>
    </lineage>
</organism>
<dbReference type="GO" id="GO:0016020">
    <property type="term" value="C:membrane"/>
    <property type="evidence" value="ECO:0007669"/>
    <property type="project" value="UniProtKB-SubCell"/>
</dbReference>
<dbReference type="RefSeq" id="WP_091288576.1">
    <property type="nucleotide sequence ID" value="NZ_FNON01000002.1"/>
</dbReference>
<dbReference type="InterPro" id="IPR001466">
    <property type="entry name" value="Beta-lactam-related"/>
</dbReference>
<protein>
    <submittedName>
        <fullName evidence="4">CubicO group peptidase, beta-lactamase class C family</fullName>
    </submittedName>
</protein>
<dbReference type="EMBL" id="FNON01000002">
    <property type="protein sequence ID" value="SDX22722.1"/>
    <property type="molecule type" value="Genomic_DNA"/>
</dbReference>
<dbReference type="PANTHER" id="PTHR46825">
    <property type="entry name" value="D-ALANYL-D-ALANINE-CARBOXYPEPTIDASE/ENDOPEPTIDASE AMPH"/>
    <property type="match status" value="1"/>
</dbReference>
<evidence type="ECO:0000256" key="2">
    <source>
        <dbReference type="ARBA" id="ARBA00023136"/>
    </source>
</evidence>